<evidence type="ECO:0000256" key="5">
    <source>
        <dbReference type="ARBA" id="ARBA00022801"/>
    </source>
</evidence>
<evidence type="ECO:0000256" key="2">
    <source>
        <dbReference type="ARBA" id="ARBA00022722"/>
    </source>
</evidence>
<dbReference type="GO" id="GO:0008270">
    <property type="term" value="F:zinc ion binding"/>
    <property type="evidence" value="ECO:0007669"/>
    <property type="project" value="UniProtKB-UniRule"/>
</dbReference>
<dbReference type="EC" id="3.1.-.-" evidence="7"/>
<dbReference type="HAMAP" id="MF_00009">
    <property type="entry name" value="Endoribonucl_YbeY"/>
    <property type="match status" value="1"/>
</dbReference>
<dbReference type="GO" id="GO:0006364">
    <property type="term" value="P:rRNA processing"/>
    <property type="evidence" value="ECO:0007669"/>
    <property type="project" value="UniProtKB-UniRule"/>
</dbReference>
<gene>
    <name evidence="7 9" type="primary">ybeY</name>
    <name evidence="9" type="ORF">IHV25_10025</name>
</gene>
<dbReference type="InterPro" id="IPR023091">
    <property type="entry name" value="MetalPrtase_cat_dom_sf_prd"/>
</dbReference>
<dbReference type="EMBL" id="JACZHT010000010">
    <property type="protein sequence ID" value="MBE1237977.1"/>
    <property type="molecule type" value="Genomic_DNA"/>
</dbReference>
<dbReference type="InterPro" id="IPR002036">
    <property type="entry name" value="YbeY"/>
</dbReference>
<dbReference type="PROSITE" id="PS01306">
    <property type="entry name" value="UPF0054"/>
    <property type="match status" value="1"/>
</dbReference>
<organism evidence="9 10">
    <name type="scientific">Phaeovibrio sulfidiphilus</name>
    <dbReference type="NCBI Taxonomy" id="1220600"/>
    <lineage>
        <taxon>Bacteria</taxon>
        <taxon>Pseudomonadati</taxon>
        <taxon>Pseudomonadota</taxon>
        <taxon>Alphaproteobacteria</taxon>
        <taxon>Rhodospirillales</taxon>
        <taxon>Rhodospirillaceae</taxon>
        <taxon>Phaeovibrio</taxon>
    </lineage>
</organism>
<evidence type="ECO:0000256" key="4">
    <source>
        <dbReference type="ARBA" id="ARBA00022759"/>
    </source>
</evidence>
<reference evidence="9" key="1">
    <citation type="submission" date="2020-10" db="EMBL/GenBank/DDBJ databases">
        <title>Genome sequence of the unusual species of purple photosynthetic bacteria, Phaeovibrio sulfidiphilus DSM 23193, type strain.</title>
        <authorList>
            <person name="Kyndt J.A."/>
            <person name="Meyer T.E."/>
        </authorList>
    </citation>
    <scope>NUCLEOTIDE SEQUENCE</scope>
    <source>
        <strain evidence="9">DSM 23193</strain>
    </source>
</reference>
<sequence length="223" mass="23594">MTGATQTRKKSPMPADASSCPSDPNAHAGDDVPQLYALSLCNPDGPGGPYVADVDVSVEDDRWTEALPDLAGILERACRGALDGGHAGDLGSTLEFSVVLTDDEAVRALNRDYRGRDCPTNVLSFASLDDTGSAPLPEGMPLHLGDIVVAFDTTLAEAQERPVPLADHLFHLAVHGILHLLGFDHEDDDEATEMEALEADILVSSGLSNPYHTAGEIPEEDAK</sequence>
<keyword evidence="4 7" id="KW-0255">Endonuclease</keyword>
<comment type="caution">
    <text evidence="9">The sequence shown here is derived from an EMBL/GenBank/DDBJ whole genome shotgun (WGS) entry which is preliminary data.</text>
</comment>
<evidence type="ECO:0000256" key="8">
    <source>
        <dbReference type="SAM" id="MobiDB-lite"/>
    </source>
</evidence>
<keyword evidence="10" id="KW-1185">Reference proteome</keyword>
<keyword evidence="7" id="KW-0698">rRNA processing</keyword>
<feature type="region of interest" description="Disordered" evidence="8">
    <location>
        <begin position="1"/>
        <end position="31"/>
    </location>
</feature>
<dbReference type="AlphaFoldDB" id="A0A8J6YYJ9"/>
<dbReference type="GO" id="GO:0005737">
    <property type="term" value="C:cytoplasm"/>
    <property type="evidence" value="ECO:0007669"/>
    <property type="project" value="UniProtKB-SubCell"/>
</dbReference>
<name>A0A8J6YYJ9_9PROT</name>
<keyword evidence="7" id="KW-0963">Cytoplasm</keyword>
<proteinExistence type="inferred from homology"/>
<keyword evidence="5 7" id="KW-0378">Hydrolase</keyword>
<comment type="subcellular location">
    <subcellularLocation>
        <location evidence="7">Cytoplasm</location>
    </subcellularLocation>
</comment>
<keyword evidence="7" id="KW-0690">Ribosome biogenesis</keyword>
<dbReference type="Proteomes" id="UP000631034">
    <property type="component" value="Unassembled WGS sequence"/>
</dbReference>
<dbReference type="GO" id="GO:0004222">
    <property type="term" value="F:metalloendopeptidase activity"/>
    <property type="evidence" value="ECO:0007669"/>
    <property type="project" value="InterPro"/>
</dbReference>
<dbReference type="Pfam" id="PF02130">
    <property type="entry name" value="YbeY"/>
    <property type="match status" value="1"/>
</dbReference>
<evidence type="ECO:0000256" key="3">
    <source>
        <dbReference type="ARBA" id="ARBA00022723"/>
    </source>
</evidence>
<dbReference type="GO" id="GO:0004521">
    <property type="term" value="F:RNA endonuclease activity"/>
    <property type="evidence" value="ECO:0007669"/>
    <property type="project" value="UniProtKB-UniRule"/>
</dbReference>
<evidence type="ECO:0000313" key="9">
    <source>
        <dbReference type="EMBL" id="MBE1237977.1"/>
    </source>
</evidence>
<feature type="binding site" evidence="7">
    <location>
        <position position="185"/>
    </location>
    <ligand>
        <name>Zn(2+)</name>
        <dbReference type="ChEBI" id="CHEBI:29105"/>
        <note>catalytic</note>
    </ligand>
</feature>
<dbReference type="NCBIfam" id="TIGR00043">
    <property type="entry name" value="rRNA maturation RNase YbeY"/>
    <property type="match status" value="1"/>
</dbReference>
<dbReference type="Gene3D" id="3.40.390.30">
    <property type="entry name" value="Metalloproteases ('zincins'), catalytic domain"/>
    <property type="match status" value="1"/>
</dbReference>
<comment type="similarity">
    <text evidence="1 7">Belongs to the endoribonuclease YbeY family.</text>
</comment>
<accession>A0A8J6YYJ9</accession>
<evidence type="ECO:0000313" key="10">
    <source>
        <dbReference type="Proteomes" id="UP000631034"/>
    </source>
</evidence>
<evidence type="ECO:0000256" key="1">
    <source>
        <dbReference type="ARBA" id="ARBA00010875"/>
    </source>
</evidence>
<comment type="function">
    <text evidence="7">Single strand-specific metallo-endoribonuclease involved in late-stage 70S ribosome quality control and in maturation of the 3' terminus of the 16S rRNA.</text>
</comment>
<comment type="cofactor">
    <cofactor evidence="7">
        <name>Zn(2+)</name>
        <dbReference type="ChEBI" id="CHEBI:29105"/>
    </cofactor>
    <text evidence="7">Binds 1 zinc ion.</text>
</comment>
<protein>
    <recommendedName>
        <fullName evidence="7">Endoribonuclease YbeY</fullName>
        <ecNumber evidence="7">3.1.-.-</ecNumber>
    </recommendedName>
</protein>
<dbReference type="InterPro" id="IPR020549">
    <property type="entry name" value="YbeY_CS"/>
</dbReference>
<evidence type="ECO:0000256" key="7">
    <source>
        <dbReference type="HAMAP-Rule" id="MF_00009"/>
    </source>
</evidence>
<keyword evidence="3 7" id="KW-0479">Metal-binding</keyword>
<keyword evidence="2 7" id="KW-0540">Nuclease</keyword>
<keyword evidence="6 7" id="KW-0862">Zinc</keyword>
<evidence type="ECO:0000256" key="6">
    <source>
        <dbReference type="ARBA" id="ARBA00022833"/>
    </source>
</evidence>
<dbReference type="SUPFAM" id="SSF55486">
    <property type="entry name" value="Metalloproteases ('zincins'), catalytic domain"/>
    <property type="match status" value="1"/>
</dbReference>
<feature type="binding site" evidence="7">
    <location>
        <position position="179"/>
    </location>
    <ligand>
        <name>Zn(2+)</name>
        <dbReference type="ChEBI" id="CHEBI:29105"/>
        <note>catalytic</note>
    </ligand>
</feature>
<feature type="binding site" evidence="7">
    <location>
        <position position="175"/>
    </location>
    <ligand>
        <name>Zn(2+)</name>
        <dbReference type="ChEBI" id="CHEBI:29105"/>
        <note>catalytic</note>
    </ligand>
</feature>
<dbReference type="PANTHER" id="PTHR46986:SF1">
    <property type="entry name" value="ENDORIBONUCLEASE YBEY, CHLOROPLASTIC"/>
    <property type="match status" value="1"/>
</dbReference>
<dbReference type="PANTHER" id="PTHR46986">
    <property type="entry name" value="ENDORIBONUCLEASE YBEY, CHLOROPLASTIC"/>
    <property type="match status" value="1"/>
</dbReference>